<comment type="caution">
    <text evidence="7">The sequence shown here is derived from an EMBL/GenBank/DDBJ whole genome shotgun (WGS) entry which is preliminary data.</text>
</comment>
<dbReference type="GO" id="GO:0016052">
    <property type="term" value="P:carbohydrate catabolic process"/>
    <property type="evidence" value="ECO:0007669"/>
    <property type="project" value="InterPro"/>
</dbReference>
<organism evidence="7">
    <name type="scientific">mine drainage metagenome</name>
    <dbReference type="NCBI Taxonomy" id="410659"/>
    <lineage>
        <taxon>unclassified sequences</taxon>
        <taxon>metagenomes</taxon>
        <taxon>ecological metagenomes</taxon>
    </lineage>
</organism>
<dbReference type="InterPro" id="IPR002252">
    <property type="entry name" value="Glyco_hydro_36"/>
</dbReference>
<dbReference type="AlphaFoldDB" id="A0A1J5RA70"/>
<keyword evidence="3 7" id="KW-0378">Hydrolase</keyword>
<dbReference type="PRINTS" id="PR00743">
    <property type="entry name" value="GLHYDRLASE36"/>
</dbReference>
<dbReference type="PANTHER" id="PTHR43053:SF3">
    <property type="entry name" value="ALPHA-GALACTOSIDASE C-RELATED"/>
    <property type="match status" value="1"/>
</dbReference>
<comment type="catalytic activity">
    <reaction evidence="1">
        <text>Hydrolysis of terminal, non-reducing alpha-D-galactose residues in alpha-D-galactosides, including galactose oligosaccharides, galactomannans and galactolipids.</text>
        <dbReference type="EC" id="3.2.1.22"/>
    </reaction>
</comment>
<dbReference type="PANTHER" id="PTHR43053">
    <property type="entry name" value="GLYCOSIDASE FAMILY 31"/>
    <property type="match status" value="1"/>
</dbReference>
<dbReference type="InterPro" id="IPR017853">
    <property type="entry name" value="GH"/>
</dbReference>
<proteinExistence type="predicted"/>
<dbReference type="FunFam" id="3.20.20.70:FF:000118">
    <property type="entry name" value="Alpha-galactosidase"/>
    <property type="match status" value="1"/>
</dbReference>
<dbReference type="CDD" id="cd14791">
    <property type="entry name" value="GH36"/>
    <property type="match status" value="1"/>
</dbReference>
<evidence type="ECO:0000259" key="6">
    <source>
        <dbReference type="Pfam" id="PF16875"/>
    </source>
</evidence>
<feature type="domain" description="Glycosyl hydrolase family 36 N-terminal" evidence="6">
    <location>
        <begin position="21"/>
        <end position="265"/>
    </location>
</feature>
<evidence type="ECO:0000256" key="5">
    <source>
        <dbReference type="SAM" id="MobiDB-lite"/>
    </source>
</evidence>
<keyword evidence="4 7" id="KW-0326">Glycosidase</keyword>
<dbReference type="Gene3D" id="2.70.98.60">
    <property type="entry name" value="alpha-galactosidase from lactobacil brevis"/>
    <property type="match status" value="1"/>
</dbReference>
<dbReference type="SUPFAM" id="SSF51445">
    <property type="entry name" value="(Trans)glycosidases"/>
    <property type="match status" value="1"/>
</dbReference>
<dbReference type="Pfam" id="PF02065">
    <property type="entry name" value="Melibiase"/>
    <property type="match status" value="1"/>
</dbReference>
<feature type="compositionally biased region" description="Basic and acidic residues" evidence="5">
    <location>
        <begin position="197"/>
        <end position="209"/>
    </location>
</feature>
<evidence type="ECO:0000256" key="1">
    <source>
        <dbReference type="ARBA" id="ARBA00001255"/>
    </source>
</evidence>
<evidence type="ECO:0000256" key="4">
    <source>
        <dbReference type="ARBA" id="ARBA00023295"/>
    </source>
</evidence>
<protein>
    <recommendedName>
        <fullName evidence="2">alpha-galactosidase</fullName>
        <ecNumber evidence="2">3.2.1.22</ecNumber>
    </recommendedName>
</protein>
<evidence type="ECO:0000256" key="2">
    <source>
        <dbReference type="ARBA" id="ARBA00012755"/>
    </source>
</evidence>
<feature type="region of interest" description="Disordered" evidence="5">
    <location>
        <begin position="189"/>
        <end position="209"/>
    </location>
</feature>
<evidence type="ECO:0000313" key="7">
    <source>
        <dbReference type="EMBL" id="OIQ92705.1"/>
    </source>
</evidence>
<evidence type="ECO:0000256" key="3">
    <source>
        <dbReference type="ARBA" id="ARBA00022801"/>
    </source>
</evidence>
<reference evidence="7" key="1">
    <citation type="submission" date="2016-10" db="EMBL/GenBank/DDBJ databases">
        <title>Sequence of Gallionella enrichment culture.</title>
        <authorList>
            <person name="Poehlein A."/>
            <person name="Muehling M."/>
            <person name="Daniel R."/>
        </authorList>
    </citation>
    <scope>NUCLEOTIDE SEQUENCE</scope>
</reference>
<dbReference type="InterPro" id="IPR013785">
    <property type="entry name" value="Aldolase_TIM"/>
</dbReference>
<dbReference type="GO" id="GO:0004557">
    <property type="term" value="F:alpha-galactosidase activity"/>
    <property type="evidence" value="ECO:0007669"/>
    <property type="project" value="UniProtKB-EC"/>
</dbReference>
<dbReference type="InterPro" id="IPR050985">
    <property type="entry name" value="Alpha-glycosidase_related"/>
</dbReference>
<dbReference type="EC" id="3.2.1.22" evidence="2"/>
<name>A0A1J5RA70_9ZZZZ</name>
<gene>
    <name evidence="7" type="primary">rafA</name>
    <name evidence="7" type="ORF">GALL_253770</name>
</gene>
<dbReference type="Pfam" id="PF16875">
    <property type="entry name" value="Glyco_hydro_36N"/>
    <property type="match status" value="1"/>
</dbReference>
<dbReference type="InterPro" id="IPR038417">
    <property type="entry name" value="Alpga-gal_N_sf"/>
</dbReference>
<accession>A0A1J5RA70</accession>
<dbReference type="EMBL" id="MLJW01000225">
    <property type="protein sequence ID" value="OIQ92705.1"/>
    <property type="molecule type" value="Genomic_DNA"/>
</dbReference>
<dbReference type="InterPro" id="IPR031704">
    <property type="entry name" value="Glyco_hydro_36_N"/>
</dbReference>
<sequence>MIAYLRAAGTSLVLDARGTGVPVIVHWGRDLGDLDHTELAALADSAVPAVPPSSIDAPLRLSVLPTHAQGWVGRPSVAGFWSGGEPGPTEFHLADVRSTGPRAVSFVLAEPTGRVSITTELTMSTQGVLRARHSLDNLTSLDLTTEDPHSTVFALASVDVLLPIPARAQDILDFSGLWSAERRPQRTSLAAQGAWTRETRHGRPGHDDPYLMIAGTPGFTFRTGEVWALHLAWSGDKRLWAEHQAQGYSLLGAGELLAPGEIRLEAGQRYTTPWVVAAWSDEGLDGLSARFHPWIRSWATTARPRPVVLNTWEAVYFDQDETTLRRLVDAAAAVGVERFVLDDGWFTGRTDDTRALGDWEVDADKWPDGLHPLIAHVHERGMDFGLWVEPEMVSPDSQLAREHPEWILGPRSALTWRHQRVLDLSVAGAFDHVLATLTSLLTQYPIAFLKWDHNRDLLDGSAHRQTTAAYRLIDALRSAFPNLEIESCASGGARIDLGMLERVDRFWTSDTNDPLERHRIHQWTGILIPPELLGVHLGAATSHTTGRTFDLSFRLATAFFAHAGIEWDLTQATDEELRAVTAWVGAHQGLRGLLHSGTTVNSDTSDPALALHGVVAPDRRSAVFALTALGPAQRAIPAPVRFPGLEPSTRYTVRPLVLGVPPRTIQDAEPDWIRRGEVTLGGRALADVGLPMPLLAPGQAGVFIIETASLPDHHALLGATTLAAERALP</sequence>
<dbReference type="Gene3D" id="3.20.20.70">
    <property type="entry name" value="Aldolase class I"/>
    <property type="match status" value="1"/>
</dbReference>